<comment type="subcellular location">
    <subcellularLocation>
        <location evidence="1 7">Cell outer membrane</location>
    </subcellularLocation>
</comment>
<dbReference type="PRINTS" id="PR01032">
    <property type="entry name" value="PHAGEIV"/>
</dbReference>
<proteinExistence type="inferred from homology"/>
<evidence type="ECO:0000256" key="2">
    <source>
        <dbReference type="ARBA" id="ARBA00006304"/>
    </source>
</evidence>
<comment type="similarity">
    <text evidence="2">Belongs to the bacterial secretin family. PilQ subfamily.</text>
</comment>
<dbReference type="Proteomes" id="UP000244948">
    <property type="component" value="Unassembled WGS sequence"/>
</dbReference>
<evidence type="ECO:0000256" key="1">
    <source>
        <dbReference type="ARBA" id="ARBA00004442"/>
    </source>
</evidence>
<dbReference type="InterPro" id="IPR051808">
    <property type="entry name" value="Type_IV_pilus_biogenesis"/>
</dbReference>
<evidence type="ECO:0000256" key="5">
    <source>
        <dbReference type="ARBA" id="ARBA00023136"/>
    </source>
</evidence>
<organism evidence="11 12">
    <name type="scientific">Ignatzschineria indica</name>
    <dbReference type="NCBI Taxonomy" id="472583"/>
    <lineage>
        <taxon>Bacteria</taxon>
        <taxon>Pseudomonadati</taxon>
        <taxon>Pseudomonadota</taxon>
        <taxon>Gammaproteobacteria</taxon>
        <taxon>Cardiobacteriales</taxon>
        <taxon>Ignatzschineriaceae</taxon>
        <taxon>Ignatzschineria</taxon>
    </lineage>
</organism>
<dbReference type="AlphaFoldDB" id="A0A2U2ALG9"/>
<keyword evidence="12" id="KW-1185">Reference proteome</keyword>
<keyword evidence="8" id="KW-0812">Transmembrane</keyword>
<sequence length="504" mass="54965">MLFGSRVEAEGSRVVMQLGLKLEQIRCLAEKQKGVTVRRSIVIAIFLILLLGIILQPISFGSNQIDSLSKEESSDNTGSLPSVIATNDWVPDVQSSQSFQNGEPLYSFSLNGVSLSYFVNLLAKESGRNIIVDPTVDQHITLHLNQMSFSEILELLLLYTGLSSMEVNGVIMIASHNTFARMNQEKIITEVVALHYAEAKEIAEILRGKASGGSAELRGGGNGSTFTLGVDHRLNQVVITASVSEMRELKRLIDQLDQPAQQVEISAYIVAAFDDFAKELGVNWGLNYQRGAYELSGTIPNEQAGAGHFGGQLGSLTSLGVSLPDFSMGYMILGKGLNLGLEISAMQSEGRGEMLSNPTILTTSRRAAYIKQGTEVSYSTSSNEGTNTEFKDAVMELNVVPQITPKGKILIDILISKDEISGYDPKGEPIISKKELKTQALVNHGETIVLGGIYEYDTATTVSEVPFLSRLPFLGRLFKREGNKQKKAELLIFIRPRIVDTLSP</sequence>
<evidence type="ECO:0000256" key="8">
    <source>
        <dbReference type="SAM" id="Phobius"/>
    </source>
</evidence>
<dbReference type="InterPro" id="IPR005644">
    <property type="entry name" value="NolW-like"/>
</dbReference>
<comment type="caution">
    <text evidence="11">The sequence shown here is derived from an EMBL/GenBank/DDBJ whole genome shotgun (WGS) entry which is preliminary data.</text>
</comment>
<keyword evidence="5 8" id="KW-0472">Membrane</keyword>
<feature type="domain" description="Type II/III secretion system secretin-like" evidence="9">
    <location>
        <begin position="345"/>
        <end position="500"/>
    </location>
</feature>
<keyword evidence="4" id="KW-0732">Signal</keyword>
<dbReference type="InterPro" id="IPR001775">
    <property type="entry name" value="GspD/PilQ"/>
</dbReference>
<keyword evidence="3 7" id="KW-0813">Transport</keyword>
<feature type="transmembrane region" description="Helical" evidence="8">
    <location>
        <begin position="41"/>
        <end position="60"/>
    </location>
</feature>
<dbReference type="InterPro" id="IPR038591">
    <property type="entry name" value="NolW-like_sf"/>
</dbReference>
<evidence type="ECO:0000313" key="12">
    <source>
        <dbReference type="Proteomes" id="UP000244948"/>
    </source>
</evidence>
<evidence type="ECO:0000256" key="6">
    <source>
        <dbReference type="ARBA" id="ARBA00023237"/>
    </source>
</evidence>
<dbReference type="RefSeq" id="WP_109235271.1">
    <property type="nucleotide sequence ID" value="NZ_BMXZ01000001.1"/>
</dbReference>
<dbReference type="NCBIfam" id="TIGR02515">
    <property type="entry name" value="IV_pilus_PilQ"/>
    <property type="match status" value="1"/>
</dbReference>
<evidence type="ECO:0000259" key="10">
    <source>
        <dbReference type="Pfam" id="PF03958"/>
    </source>
</evidence>
<evidence type="ECO:0000259" key="9">
    <source>
        <dbReference type="Pfam" id="PF00263"/>
    </source>
</evidence>
<dbReference type="Pfam" id="PF00263">
    <property type="entry name" value="Secretin"/>
    <property type="match status" value="1"/>
</dbReference>
<evidence type="ECO:0000313" key="11">
    <source>
        <dbReference type="EMBL" id="PWD84049.1"/>
    </source>
</evidence>
<protein>
    <submittedName>
        <fullName evidence="11">Uncharacterized protein</fullName>
    </submittedName>
</protein>
<dbReference type="InterPro" id="IPR004845">
    <property type="entry name" value="T2SS_GspD_CS"/>
</dbReference>
<dbReference type="InterPro" id="IPR013355">
    <property type="entry name" value="Pilus_4_PilQ"/>
</dbReference>
<keyword evidence="8" id="KW-1133">Transmembrane helix</keyword>
<feature type="domain" description="NolW-like" evidence="10">
    <location>
        <begin position="189"/>
        <end position="262"/>
    </location>
</feature>
<evidence type="ECO:0000256" key="4">
    <source>
        <dbReference type="ARBA" id="ARBA00022729"/>
    </source>
</evidence>
<dbReference type="GO" id="GO:0009279">
    <property type="term" value="C:cell outer membrane"/>
    <property type="evidence" value="ECO:0007669"/>
    <property type="project" value="UniProtKB-SubCell"/>
</dbReference>
<dbReference type="PRINTS" id="PR00811">
    <property type="entry name" value="BCTERIALGSPD"/>
</dbReference>
<accession>A0A2U2ALG9</accession>
<evidence type="ECO:0000256" key="3">
    <source>
        <dbReference type="ARBA" id="ARBA00022448"/>
    </source>
</evidence>
<name>A0A2U2ALG9_9GAMM</name>
<dbReference type="InterPro" id="IPR004846">
    <property type="entry name" value="T2SS/T3SS_dom"/>
</dbReference>
<reference evidence="11 12" key="1">
    <citation type="journal article" date="2018" name="Genome Announc.">
        <title>Ignatzschineria cameli sp. nov., isolated from necrotic foot tissue of dromedaries (Camelus dromedarius) and associated maggots (Wohlfahrtia species) in Dubai.</title>
        <authorList>
            <person name="Tsang C.C."/>
            <person name="Tang J.Y."/>
            <person name="Fong J.Y."/>
            <person name="Kinne J."/>
            <person name="Lee H.H."/>
            <person name="Joseph M."/>
            <person name="Jose S."/>
            <person name="Schuster R.K."/>
            <person name="Tang Y."/>
            <person name="Sivakumar S."/>
            <person name="Chen J.H."/>
            <person name="Teng J.L."/>
            <person name="Lau S.K."/>
            <person name="Wernery U."/>
            <person name="Woo P.C."/>
        </authorList>
    </citation>
    <scope>NUCLEOTIDE SEQUENCE [LARGE SCALE GENOMIC DNA]</scope>
    <source>
        <strain evidence="11 12">KCTC 22643</strain>
    </source>
</reference>
<evidence type="ECO:0000256" key="7">
    <source>
        <dbReference type="RuleBase" id="RU004004"/>
    </source>
</evidence>
<dbReference type="PANTHER" id="PTHR30604">
    <property type="entry name" value="PROTEIN TRANSPORT PROTEIN HOFQ"/>
    <property type="match status" value="1"/>
</dbReference>
<dbReference type="PANTHER" id="PTHR30604:SF1">
    <property type="entry name" value="DNA UTILIZATION PROTEIN HOFQ"/>
    <property type="match status" value="1"/>
</dbReference>
<dbReference type="EMBL" id="QEWR01000002">
    <property type="protein sequence ID" value="PWD84049.1"/>
    <property type="molecule type" value="Genomic_DNA"/>
</dbReference>
<keyword evidence="6" id="KW-0998">Cell outer membrane</keyword>
<dbReference type="Pfam" id="PF03958">
    <property type="entry name" value="Secretin_N"/>
    <property type="match status" value="1"/>
</dbReference>
<dbReference type="Gene3D" id="3.30.1370.130">
    <property type="match status" value="1"/>
</dbReference>
<gene>
    <name evidence="11" type="ORF">DC082_00385</name>
</gene>
<dbReference type="GO" id="GO:0009306">
    <property type="term" value="P:protein secretion"/>
    <property type="evidence" value="ECO:0007669"/>
    <property type="project" value="InterPro"/>
</dbReference>
<dbReference type="Gene3D" id="3.30.1370.120">
    <property type="match status" value="1"/>
</dbReference>
<dbReference type="PROSITE" id="PS00875">
    <property type="entry name" value="T2SP_D"/>
    <property type="match status" value="1"/>
</dbReference>